<dbReference type="InterPro" id="IPR000160">
    <property type="entry name" value="GGDEF_dom"/>
</dbReference>
<evidence type="ECO:0000256" key="1">
    <source>
        <dbReference type="SAM" id="Phobius"/>
    </source>
</evidence>
<dbReference type="InterPro" id="IPR029787">
    <property type="entry name" value="Nucleotide_cyclase"/>
</dbReference>
<dbReference type="PANTHER" id="PTHR44757">
    <property type="entry name" value="DIGUANYLATE CYCLASE DGCP"/>
    <property type="match status" value="1"/>
</dbReference>
<feature type="transmembrane region" description="Helical" evidence="1">
    <location>
        <begin position="118"/>
        <end position="138"/>
    </location>
</feature>
<feature type="transmembrane region" description="Helical" evidence="1">
    <location>
        <begin position="93"/>
        <end position="112"/>
    </location>
</feature>
<accession>A0A549TG18</accession>
<gene>
    <name evidence="3" type="ORF">FNA46_03820</name>
</gene>
<keyword evidence="1" id="KW-0472">Membrane</keyword>
<dbReference type="EMBL" id="VJMG01000009">
    <property type="protein sequence ID" value="TRL41527.1"/>
    <property type="molecule type" value="Genomic_DNA"/>
</dbReference>
<dbReference type="InterPro" id="IPR052155">
    <property type="entry name" value="Biofilm_reg_signaling"/>
</dbReference>
<evidence type="ECO:0000313" key="3">
    <source>
        <dbReference type="EMBL" id="TRL41527.1"/>
    </source>
</evidence>
<feature type="domain" description="GGDEF" evidence="2">
    <location>
        <begin position="237"/>
        <end position="370"/>
    </location>
</feature>
<dbReference type="InterPro" id="IPR043128">
    <property type="entry name" value="Rev_trsase/Diguanyl_cyclase"/>
</dbReference>
<dbReference type="Gene3D" id="3.30.70.270">
    <property type="match status" value="1"/>
</dbReference>
<evidence type="ECO:0000313" key="4">
    <source>
        <dbReference type="Proteomes" id="UP000316801"/>
    </source>
</evidence>
<dbReference type="RefSeq" id="WP_142881021.1">
    <property type="nucleotide sequence ID" value="NZ_VJMG01000009.1"/>
</dbReference>
<dbReference type="CDD" id="cd01949">
    <property type="entry name" value="GGDEF"/>
    <property type="match status" value="1"/>
</dbReference>
<sequence>MTSHRTKHARIDREAPIKAELVDQLYASTFNVVFIGFAAAFFCGLVAFTSGDAVFAAFAVLALLIASLRFAIDRAYRRWRERRSVRVWERSHAAGSLLFSLLVAAIGGYTFLGGPTEAQLFSTVFLVSYCTGVLSRLAVRPRLAIACTQIAALPYIVVLLFHPVLLHKLLGLFLLMMSLASIQLIQTTYRLTFEALITRAELAALAGSDALTGLANRFTVDRELQRLFMAQEVRPGQAVAVHFIDLDHFKAANDTFGHDAGDSILVEVGRRLRALLPPQALAARRGGDEFLVVQPRLSSSDEAERLARQIATGLQMPYLLQGQEVAIGASLGVAVTDDPTDTPQRLVAAADQALYEAKRKGRGSVEFSEVHVIQIA</sequence>
<dbReference type="PROSITE" id="PS50887">
    <property type="entry name" value="GGDEF"/>
    <property type="match status" value="1"/>
</dbReference>
<dbReference type="PANTHER" id="PTHR44757:SF2">
    <property type="entry name" value="BIOFILM ARCHITECTURE MAINTENANCE PROTEIN MBAA"/>
    <property type="match status" value="1"/>
</dbReference>
<name>A0A549TG18_9HYPH</name>
<feature type="transmembrane region" description="Helical" evidence="1">
    <location>
        <begin position="53"/>
        <end position="72"/>
    </location>
</feature>
<dbReference type="SMART" id="SM00267">
    <property type="entry name" value="GGDEF"/>
    <property type="match status" value="1"/>
</dbReference>
<dbReference type="NCBIfam" id="TIGR00254">
    <property type="entry name" value="GGDEF"/>
    <property type="match status" value="1"/>
</dbReference>
<keyword evidence="1" id="KW-1133">Transmembrane helix</keyword>
<protein>
    <submittedName>
        <fullName evidence="3">GGDEF domain-containing protein</fullName>
    </submittedName>
</protein>
<evidence type="ECO:0000259" key="2">
    <source>
        <dbReference type="PROSITE" id="PS50887"/>
    </source>
</evidence>
<dbReference type="Pfam" id="PF00990">
    <property type="entry name" value="GGDEF"/>
    <property type="match status" value="1"/>
</dbReference>
<feature type="transmembrane region" description="Helical" evidence="1">
    <location>
        <begin position="21"/>
        <end position="47"/>
    </location>
</feature>
<keyword evidence="1" id="KW-0812">Transmembrane</keyword>
<dbReference type="AlphaFoldDB" id="A0A549TG18"/>
<keyword evidence="4" id="KW-1185">Reference proteome</keyword>
<organism evidence="3 4">
    <name type="scientific">Rhizobium straminoryzae</name>
    <dbReference type="NCBI Taxonomy" id="1387186"/>
    <lineage>
        <taxon>Bacteria</taxon>
        <taxon>Pseudomonadati</taxon>
        <taxon>Pseudomonadota</taxon>
        <taxon>Alphaproteobacteria</taxon>
        <taxon>Hyphomicrobiales</taxon>
        <taxon>Rhizobiaceae</taxon>
        <taxon>Rhizobium/Agrobacterium group</taxon>
        <taxon>Rhizobium</taxon>
    </lineage>
</organism>
<reference evidence="3 4" key="1">
    <citation type="submission" date="2019-07" db="EMBL/GenBank/DDBJ databases">
        <title>Ln-dependent methylotrophs.</title>
        <authorList>
            <person name="Tani A."/>
        </authorList>
    </citation>
    <scope>NUCLEOTIDE SEQUENCE [LARGE SCALE GENOMIC DNA]</scope>
    <source>
        <strain evidence="3 4">SM12</strain>
    </source>
</reference>
<dbReference type="Proteomes" id="UP000316801">
    <property type="component" value="Unassembled WGS sequence"/>
</dbReference>
<proteinExistence type="predicted"/>
<feature type="transmembrane region" description="Helical" evidence="1">
    <location>
        <begin position="143"/>
        <end position="163"/>
    </location>
</feature>
<dbReference type="SUPFAM" id="SSF55073">
    <property type="entry name" value="Nucleotide cyclase"/>
    <property type="match status" value="1"/>
</dbReference>
<comment type="caution">
    <text evidence="3">The sequence shown here is derived from an EMBL/GenBank/DDBJ whole genome shotgun (WGS) entry which is preliminary data.</text>
</comment>